<dbReference type="Proteomes" id="UP000460298">
    <property type="component" value="Unassembled WGS sequence"/>
</dbReference>
<feature type="transmembrane region" description="Helical" evidence="1">
    <location>
        <begin position="48"/>
        <end position="70"/>
    </location>
</feature>
<reference evidence="2 3" key="1">
    <citation type="submission" date="2019-10" db="EMBL/GenBank/DDBJ databases">
        <title>Extracellular Electron Transfer in a Candidatus Methanoperedens spp. Enrichment Culture.</title>
        <authorList>
            <person name="Berger S."/>
            <person name="Rangel Shaw D."/>
            <person name="Berben T."/>
            <person name="In 'T Zandt M."/>
            <person name="Frank J."/>
            <person name="Reimann J."/>
            <person name="Jetten M.S.M."/>
            <person name="Welte C.U."/>
        </authorList>
    </citation>
    <scope>NUCLEOTIDE SEQUENCE [LARGE SCALE GENOMIC DNA]</scope>
    <source>
        <strain evidence="2">SB12</strain>
    </source>
</reference>
<feature type="transmembrane region" description="Helical" evidence="1">
    <location>
        <begin position="82"/>
        <end position="105"/>
    </location>
</feature>
<keyword evidence="1" id="KW-1133">Transmembrane helix</keyword>
<dbReference type="AlphaFoldDB" id="A0A833H0I3"/>
<protein>
    <submittedName>
        <fullName evidence="2">Uncharacterized protein</fullName>
    </submittedName>
</protein>
<evidence type="ECO:0000313" key="2">
    <source>
        <dbReference type="EMBL" id="KAB2930846.1"/>
    </source>
</evidence>
<feature type="transmembrane region" description="Helical" evidence="1">
    <location>
        <begin position="12"/>
        <end position="36"/>
    </location>
</feature>
<keyword evidence="1" id="KW-0472">Membrane</keyword>
<dbReference type="EMBL" id="WBUI01000017">
    <property type="protein sequence ID" value="KAB2930846.1"/>
    <property type="molecule type" value="Genomic_DNA"/>
</dbReference>
<evidence type="ECO:0000256" key="1">
    <source>
        <dbReference type="SAM" id="Phobius"/>
    </source>
</evidence>
<proteinExistence type="predicted"/>
<name>A0A833H0I3_9LEPT</name>
<feature type="transmembrane region" description="Helical" evidence="1">
    <location>
        <begin position="111"/>
        <end position="132"/>
    </location>
</feature>
<keyword evidence="1" id="KW-0812">Transmembrane</keyword>
<sequence>MKSYTLQKWSRWVVVAVALLISVATVFEGTAVLTGVSQPEQIVLRWLVIYNVTVAIAGLIVLLAVLFRFSAVFARIWKRFTFSWPAGIIALAHAVVLLALVFIYFTDGTVAVKSIGAMSMRTVVWALVAFVFREQAE</sequence>
<evidence type="ECO:0000313" key="3">
    <source>
        <dbReference type="Proteomes" id="UP000460298"/>
    </source>
</evidence>
<comment type="caution">
    <text evidence="2">The sequence shown here is derived from an EMBL/GenBank/DDBJ whole genome shotgun (WGS) entry which is preliminary data.</text>
</comment>
<gene>
    <name evidence="2" type="ORF">F9K24_15390</name>
</gene>
<organism evidence="2 3">
    <name type="scientific">Leptonema illini</name>
    <dbReference type="NCBI Taxonomy" id="183"/>
    <lineage>
        <taxon>Bacteria</taxon>
        <taxon>Pseudomonadati</taxon>
        <taxon>Spirochaetota</taxon>
        <taxon>Spirochaetia</taxon>
        <taxon>Leptospirales</taxon>
        <taxon>Leptospiraceae</taxon>
        <taxon>Leptonema</taxon>
    </lineage>
</organism>
<accession>A0A833H0I3</accession>